<reference evidence="3" key="1">
    <citation type="submission" date="2021-01" db="EMBL/GenBank/DDBJ databases">
        <title>Whole genome shotgun sequence of Spirilliplanes yamanashiensis NBRC 15828.</title>
        <authorList>
            <person name="Komaki H."/>
            <person name="Tamura T."/>
        </authorList>
    </citation>
    <scope>NUCLEOTIDE SEQUENCE</scope>
    <source>
        <strain evidence="3">NBRC 15828</strain>
    </source>
</reference>
<evidence type="ECO:0000256" key="1">
    <source>
        <dbReference type="SAM" id="Phobius"/>
    </source>
</evidence>
<comment type="caution">
    <text evidence="3">The sequence shown here is derived from an EMBL/GenBank/DDBJ whole genome shotgun (WGS) entry which is preliminary data.</text>
</comment>
<dbReference type="InterPro" id="IPR007055">
    <property type="entry name" value="BON_dom"/>
</dbReference>
<dbReference type="AlphaFoldDB" id="A0A8J3Y745"/>
<accession>A0A8J3Y745</accession>
<gene>
    <name evidence="3" type="ORF">Sya03_23850</name>
</gene>
<keyword evidence="1" id="KW-0812">Transmembrane</keyword>
<evidence type="ECO:0000313" key="4">
    <source>
        <dbReference type="Proteomes" id="UP000652013"/>
    </source>
</evidence>
<dbReference type="InterPro" id="IPR051686">
    <property type="entry name" value="Lipoprotein_DolP"/>
</dbReference>
<proteinExistence type="predicted"/>
<dbReference type="PANTHER" id="PTHR34606">
    <property type="entry name" value="BON DOMAIN-CONTAINING PROTEIN"/>
    <property type="match status" value="1"/>
</dbReference>
<dbReference type="Gene3D" id="3.30.1340.30">
    <property type="match status" value="1"/>
</dbReference>
<dbReference type="Pfam" id="PF04972">
    <property type="entry name" value="BON"/>
    <property type="match status" value="1"/>
</dbReference>
<organism evidence="3 4">
    <name type="scientific">Spirilliplanes yamanashiensis</name>
    <dbReference type="NCBI Taxonomy" id="42233"/>
    <lineage>
        <taxon>Bacteria</taxon>
        <taxon>Bacillati</taxon>
        <taxon>Actinomycetota</taxon>
        <taxon>Actinomycetes</taxon>
        <taxon>Micromonosporales</taxon>
        <taxon>Micromonosporaceae</taxon>
        <taxon>Spirilliplanes</taxon>
    </lineage>
</organism>
<feature type="domain" description="BON" evidence="2">
    <location>
        <begin position="25"/>
        <end position="93"/>
    </location>
</feature>
<dbReference type="RefSeq" id="WP_203938295.1">
    <property type="nucleotide sequence ID" value="NZ_BAAAGJ010000005.1"/>
</dbReference>
<dbReference type="SMART" id="SM00749">
    <property type="entry name" value="BON"/>
    <property type="match status" value="1"/>
</dbReference>
<keyword evidence="4" id="KW-1185">Reference proteome</keyword>
<dbReference type="EMBL" id="BOOY01000016">
    <property type="protein sequence ID" value="GIJ03033.1"/>
    <property type="molecule type" value="Genomic_DNA"/>
</dbReference>
<dbReference type="InterPro" id="IPR014004">
    <property type="entry name" value="Transpt-assoc_nodulatn_dom_bac"/>
</dbReference>
<keyword evidence="1" id="KW-0472">Membrane</keyword>
<evidence type="ECO:0000259" key="2">
    <source>
        <dbReference type="PROSITE" id="PS50914"/>
    </source>
</evidence>
<dbReference type="Proteomes" id="UP000652013">
    <property type="component" value="Unassembled WGS sequence"/>
</dbReference>
<name>A0A8J3Y745_9ACTN</name>
<keyword evidence="1" id="KW-1133">Transmembrane helix</keyword>
<dbReference type="PANTHER" id="PTHR34606:SF15">
    <property type="entry name" value="BON DOMAIN-CONTAINING PROTEIN"/>
    <property type="match status" value="1"/>
</dbReference>
<dbReference type="PROSITE" id="PS50914">
    <property type="entry name" value="BON"/>
    <property type="match status" value="1"/>
</dbReference>
<sequence length="178" mass="18721">MMGWPFPDDGYPDWARRRLPPADDPDVRLTYRVAQELAADELLRGQRITVEVQQGVVLLTGSVDGERARATAGSAARAVAGVRDVSNALRVPGAGGAAPGTGVPRFEDVVDGLRVAERRRWPRRAAVAVPAAVVWAALCVLMVEFGALGVAVTCVAVAVTATAVAGSRRQRAGGADRR</sequence>
<feature type="transmembrane region" description="Helical" evidence="1">
    <location>
        <begin position="149"/>
        <end position="168"/>
    </location>
</feature>
<evidence type="ECO:0000313" key="3">
    <source>
        <dbReference type="EMBL" id="GIJ03033.1"/>
    </source>
</evidence>
<protein>
    <recommendedName>
        <fullName evidence="2">BON domain-containing protein</fullName>
    </recommendedName>
</protein>